<accession>A0A103XVN2</accession>
<dbReference type="AlphaFoldDB" id="A0A103XVN2"/>
<sequence>MCLWIGILFKEWFLRYQSIDSAHLMAYGLFGHTSNKFENRSFDMFIPLVFWKVGAGGSMHYIEVQN</sequence>
<evidence type="ECO:0000313" key="1">
    <source>
        <dbReference type="EMBL" id="KVH97725.1"/>
    </source>
</evidence>
<dbReference type="EMBL" id="LEKV01003821">
    <property type="protein sequence ID" value="KVH97725.1"/>
    <property type="molecule type" value="Genomic_DNA"/>
</dbReference>
<dbReference type="Gramene" id="KVH97725">
    <property type="protein sequence ID" value="KVH97725"/>
    <property type="gene ID" value="Ccrd_000165"/>
</dbReference>
<comment type="caution">
    <text evidence="1">The sequence shown here is derived from an EMBL/GenBank/DDBJ whole genome shotgun (WGS) entry which is preliminary data.</text>
</comment>
<organism evidence="1 2">
    <name type="scientific">Cynara cardunculus var. scolymus</name>
    <name type="common">Globe artichoke</name>
    <name type="synonym">Cynara scolymus</name>
    <dbReference type="NCBI Taxonomy" id="59895"/>
    <lineage>
        <taxon>Eukaryota</taxon>
        <taxon>Viridiplantae</taxon>
        <taxon>Streptophyta</taxon>
        <taxon>Embryophyta</taxon>
        <taxon>Tracheophyta</taxon>
        <taxon>Spermatophyta</taxon>
        <taxon>Magnoliopsida</taxon>
        <taxon>eudicotyledons</taxon>
        <taxon>Gunneridae</taxon>
        <taxon>Pentapetalae</taxon>
        <taxon>asterids</taxon>
        <taxon>campanulids</taxon>
        <taxon>Asterales</taxon>
        <taxon>Asteraceae</taxon>
        <taxon>Carduoideae</taxon>
        <taxon>Cardueae</taxon>
        <taxon>Carduinae</taxon>
        <taxon>Cynara</taxon>
    </lineage>
</organism>
<keyword evidence="2" id="KW-1185">Reference proteome</keyword>
<dbReference type="Proteomes" id="UP000243975">
    <property type="component" value="Unassembled WGS sequence"/>
</dbReference>
<reference evidence="1 2" key="1">
    <citation type="journal article" date="2016" name="Sci. Rep.">
        <title>The genome sequence of the outbreeding globe artichoke constructed de novo incorporating a phase-aware low-pass sequencing strategy of F1 progeny.</title>
        <authorList>
            <person name="Scaglione D."/>
            <person name="Reyes-Chin-Wo S."/>
            <person name="Acquadro A."/>
            <person name="Froenicke L."/>
            <person name="Portis E."/>
            <person name="Beitel C."/>
            <person name="Tirone M."/>
            <person name="Mauro R."/>
            <person name="Lo Monaco A."/>
            <person name="Mauromicale G."/>
            <person name="Faccioli P."/>
            <person name="Cattivelli L."/>
            <person name="Rieseberg L."/>
            <person name="Michelmore R."/>
            <person name="Lanteri S."/>
        </authorList>
    </citation>
    <scope>NUCLEOTIDE SEQUENCE [LARGE SCALE GENOMIC DNA]</scope>
    <source>
        <strain evidence="1">2C</strain>
    </source>
</reference>
<proteinExistence type="predicted"/>
<protein>
    <submittedName>
        <fullName evidence="1">Uncharacterized protein</fullName>
    </submittedName>
</protein>
<name>A0A103XVN2_CYNCS</name>
<gene>
    <name evidence="1" type="ORF">Ccrd_000165</name>
</gene>
<evidence type="ECO:0000313" key="2">
    <source>
        <dbReference type="Proteomes" id="UP000243975"/>
    </source>
</evidence>